<dbReference type="AlphaFoldDB" id="A0A1D9GQ36"/>
<accession>A0A1D9GQ36</accession>
<dbReference type="STRING" id="1874317.BKP64_17025"/>
<dbReference type="KEGG" id="msq:BKP64_17025"/>
<evidence type="ECO:0008006" key="3">
    <source>
        <dbReference type="Google" id="ProtNLM"/>
    </source>
</evidence>
<dbReference type="Pfam" id="PF06097">
    <property type="entry name" value="DUF945"/>
    <property type="match status" value="1"/>
</dbReference>
<reference evidence="1 2" key="1">
    <citation type="submission" date="2016-10" db="EMBL/GenBank/DDBJ databases">
        <title>Marinobacter salinus sp. nov., a moderately halophilic bacterium isolated from a tidal flat environment.</title>
        <authorList>
            <person name="Park S.-J."/>
        </authorList>
    </citation>
    <scope>NUCLEOTIDE SEQUENCE [LARGE SCALE GENOMIC DNA]</scope>
    <source>
        <strain evidence="1 2">Hb8</strain>
    </source>
</reference>
<dbReference type="Proteomes" id="UP000177445">
    <property type="component" value="Chromosome"/>
</dbReference>
<evidence type="ECO:0000313" key="2">
    <source>
        <dbReference type="Proteomes" id="UP000177445"/>
    </source>
</evidence>
<sequence>MIAGAGVLVVAGAMPWAVGYVTEQQWQAVTQEVNSAQPFVQLQTGEYRRGFLGAELKGSLRIVNPETGEPHKVDYRGYVSHGVTGSLLDFEPAGGWAPEGVDWFPDALPKLTLETRIWGTAIVELVAPVMTITDTETGESLNSSGGLARVEISDSGSSAEALLVWPAVSLSGPDMDIRISDIHMEQTMAHLLGGLWTGNGELEIGSATVALTDGNALTLRGFGLTSTSEARDGGARLDSRAAIDVQEVARENQSYGPHRLVLSLDNLDVQSWNDVTEGMSELQAIALQQETTGAVQPEQQLAAMEKVNRSVRDLAAAGFSIGFPELILATPEGEVQGNAVIRHPELTGQQKAGMLMVMQRLTGEMNLSLPVALAENYPELRMQLAPMVKQGLLVQDGGRLEMKATMRDLMVDINGVEIPLPPLL</sequence>
<keyword evidence="2" id="KW-1185">Reference proteome</keyword>
<name>A0A1D9GQ36_9GAMM</name>
<dbReference type="EMBL" id="CP017715">
    <property type="protein sequence ID" value="AOY89737.1"/>
    <property type="molecule type" value="Genomic_DNA"/>
</dbReference>
<dbReference type="InterPro" id="IPR010352">
    <property type="entry name" value="DUF945"/>
</dbReference>
<organism evidence="1 2">
    <name type="scientific">Marinobacter salinus</name>
    <dbReference type="NCBI Taxonomy" id="1874317"/>
    <lineage>
        <taxon>Bacteria</taxon>
        <taxon>Pseudomonadati</taxon>
        <taxon>Pseudomonadota</taxon>
        <taxon>Gammaproteobacteria</taxon>
        <taxon>Pseudomonadales</taxon>
        <taxon>Marinobacteraceae</taxon>
        <taxon>Marinobacter</taxon>
    </lineage>
</organism>
<protein>
    <recommendedName>
        <fullName evidence="3">DUF945 domain-containing protein</fullName>
    </recommendedName>
</protein>
<proteinExistence type="predicted"/>
<evidence type="ECO:0000313" key="1">
    <source>
        <dbReference type="EMBL" id="AOY89737.1"/>
    </source>
</evidence>
<gene>
    <name evidence="1" type="ORF">BKP64_17025</name>
</gene>